<name>A0ABT9PKK7_9ACTO</name>
<accession>A0ABT9PKK7</accession>
<organism evidence="1 2">
    <name type="scientific">Trueperella abortisuis</name>
    <dbReference type="NCBI Taxonomy" id="445930"/>
    <lineage>
        <taxon>Bacteria</taxon>
        <taxon>Bacillati</taxon>
        <taxon>Actinomycetota</taxon>
        <taxon>Actinomycetes</taxon>
        <taxon>Actinomycetales</taxon>
        <taxon>Actinomycetaceae</taxon>
        <taxon>Trueperella</taxon>
    </lineage>
</organism>
<dbReference type="RefSeq" id="WP_296931903.1">
    <property type="nucleotide sequence ID" value="NZ_JAUSQL010000001.1"/>
</dbReference>
<dbReference type="InterPro" id="IPR058009">
    <property type="entry name" value="TTP_Phage_16"/>
</dbReference>
<protein>
    <submittedName>
        <fullName evidence="1">Uncharacterized protein</fullName>
    </submittedName>
</protein>
<evidence type="ECO:0000313" key="2">
    <source>
        <dbReference type="Proteomes" id="UP001230145"/>
    </source>
</evidence>
<proteinExistence type="predicted"/>
<evidence type="ECO:0000313" key="1">
    <source>
        <dbReference type="EMBL" id="MDP9832996.1"/>
    </source>
</evidence>
<dbReference type="Pfam" id="PF25595">
    <property type="entry name" value="Phage_TTP_16"/>
    <property type="match status" value="1"/>
</dbReference>
<keyword evidence="2" id="KW-1185">Reference proteome</keyword>
<gene>
    <name evidence="1" type="ORF">J2S45_001675</name>
</gene>
<sequence>MAKEIKRGPKTLADARTKLTVLTVRPKNMKAITVAELTAGYDIQDFILKSDFQLGPSGSSTISEIELGAPGEGQAFGLSAGSGHVTIFRYLDQDGKPDPEADVVFSLFKTKGTELTLVRRDGAPAGQAWKSGDEYSAFEVTNDDPQFPADGSGYIKRPVPLAVGAMHLDQTVAEA</sequence>
<dbReference type="EMBL" id="JAUSQL010000001">
    <property type="protein sequence ID" value="MDP9832996.1"/>
    <property type="molecule type" value="Genomic_DNA"/>
</dbReference>
<dbReference type="Proteomes" id="UP001230145">
    <property type="component" value="Unassembled WGS sequence"/>
</dbReference>
<comment type="caution">
    <text evidence="1">The sequence shown here is derived from an EMBL/GenBank/DDBJ whole genome shotgun (WGS) entry which is preliminary data.</text>
</comment>
<reference evidence="1 2" key="1">
    <citation type="submission" date="2023-07" db="EMBL/GenBank/DDBJ databases">
        <title>Sequencing the genomes of 1000 actinobacteria strains.</title>
        <authorList>
            <person name="Klenk H.-P."/>
        </authorList>
    </citation>
    <scope>NUCLEOTIDE SEQUENCE [LARGE SCALE GENOMIC DNA]</scope>
    <source>
        <strain evidence="1 2">DSM 19515</strain>
    </source>
</reference>